<keyword evidence="4 9" id="KW-0812">Transmembrane</keyword>
<dbReference type="EC" id="3.4.23.36" evidence="9"/>
<feature type="region of interest" description="Disordered" evidence="12">
    <location>
        <begin position="215"/>
        <end position="259"/>
    </location>
</feature>
<dbReference type="NCBIfam" id="TIGR00077">
    <property type="entry name" value="lspA"/>
    <property type="match status" value="1"/>
</dbReference>
<organism evidence="13 14">
    <name type="scientific">Kocuria dechangensis</name>
    <dbReference type="NCBI Taxonomy" id="1176249"/>
    <lineage>
        <taxon>Bacteria</taxon>
        <taxon>Bacillati</taxon>
        <taxon>Actinomycetota</taxon>
        <taxon>Actinomycetes</taxon>
        <taxon>Micrococcales</taxon>
        <taxon>Micrococcaceae</taxon>
        <taxon>Kocuria</taxon>
    </lineage>
</organism>
<evidence type="ECO:0000313" key="14">
    <source>
        <dbReference type="Proteomes" id="UP000638848"/>
    </source>
</evidence>
<evidence type="ECO:0000256" key="10">
    <source>
        <dbReference type="RuleBase" id="RU000594"/>
    </source>
</evidence>
<evidence type="ECO:0000256" key="4">
    <source>
        <dbReference type="ARBA" id="ARBA00022692"/>
    </source>
</evidence>
<evidence type="ECO:0000256" key="2">
    <source>
        <dbReference type="ARBA" id="ARBA00022475"/>
    </source>
</evidence>
<dbReference type="PANTHER" id="PTHR33695:SF1">
    <property type="entry name" value="LIPOPROTEIN SIGNAL PEPTIDASE"/>
    <property type="match status" value="1"/>
</dbReference>
<dbReference type="EMBL" id="BMEQ01000016">
    <property type="protein sequence ID" value="GGG63223.1"/>
    <property type="molecule type" value="Genomic_DNA"/>
</dbReference>
<dbReference type="PROSITE" id="PS00855">
    <property type="entry name" value="SPASE_II"/>
    <property type="match status" value="1"/>
</dbReference>
<dbReference type="GO" id="GO:0006508">
    <property type="term" value="P:proteolysis"/>
    <property type="evidence" value="ECO:0007669"/>
    <property type="project" value="UniProtKB-KW"/>
</dbReference>
<comment type="catalytic activity">
    <reaction evidence="9 10">
        <text>Release of signal peptides from bacterial membrane prolipoproteins. Hydrolyzes -Xaa-Yaa-Zaa-|-(S,diacylglyceryl)Cys-, in which Xaa is hydrophobic (preferably Leu), and Yaa (Ala or Ser) and Zaa (Gly or Ala) have small, neutral side chains.</text>
        <dbReference type="EC" id="3.4.23.36"/>
    </reaction>
</comment>
<dbReference type="PANTHER" id="PTHR33695">
    <property type="entry name" value="LIPOPROTEIN SIGNAL PEPTIDASE"/>
    <property type="match status" value="1"/>
</dbReference>
<comment type="subcellular location">
    <subcellularLocation>
        <location evidence="9">Cell membrane</location>
        <topology evidence="9">Multi-pass membrane protein</topology>
    </subcellularLocation>
</comment>
<evidence type="ECO:0000256" key="12">
    <source>
        <dbReference type="SAM" id="MobiDB-lite"/>
    </source>
</evidence>
<dbReference type="GO" id="GO:0004190">
    <property type="term" value="F:aspartic-type endopeptidase activity"/>
    <property type="evidence" value="ECO:0007669"/>
    <property type="project" value="UniProtKB-UniRule"/>
</dbReference>
<keyword evidence="7 9" id="KW-1133">Transmembrane helix</keyword>
<feature type="transmembrane region" description="Helical" evidence="9">
    <location>
        <begin position="188"/>
        <end position="210"/>
    </location>
</feature>
<feature type="region of interest" description="Disordered" evidence="12">
    <location>
        <begin position="1"/>
        <end position="57"/>
    </location>
</feature>
<evidence type="ECO:0000256" key="3">
    <source>
        <dbReference type="ARBA" id="ARBA00022670"/>
    </source>
</evidence>
<feature type="compositionally biased region" description="Basic and acidic residues" evidence="12">
    <location>
        <begin position="29"/>
        <end position="50"/>
    </location>
</feature>
<evidence type="ECO:0000256" key="6">
    <source>
        <dbReference type="ARBA" id="ARBA00022801"/>
    </source>
</evidence>
<reference evidence="13" key="1">
    <citation type="journal article" date="2014" name="Int. J. Syst. Evol. Microbiol.">
        <title>Complete genome sequence of Corynebacterium casei LMG S-19264T (=DSM 44701T), isolated from a smear-ripened cheese.</title>
        <authorList>
            <consortium name="US DOE Joint Genome Institute (JGI-PGF)"/>
            <person name="Walter F."/>
            <person name="Albersmeier A."/>
            <person name="Kalinowski J."/>
            <person name="Ruckert C."/>
        </authorList>
    </citation>
    <scope>NUCLEOTIDE SEQUENCE</scope>
    <source>
        <strain evidence="13">CGMCC 1.12187</strain>
    </source>
</reference>
<keyword evidence="14" id="KW-1185">Reference proteome</keyword>
<evidence type="ECO:0000313" key="13">
    <source>
        <dbReference type="EMBL" id="GGG63223.1"/>
    </source>
</evidence>
<dbReference type="PRINTS" id="PR00781">
    <property type="entry name" value="LIPOSIGPTASE"/>
</dbReference>
<name>A0A917LWE6_9MICC</name>
<evidence type="ECO:0000256" key="1">
    <source>
        <dbReference type="ARBA" id="ARBA00006139"/>
    </source>
</evidence>
<evidence type="ECO:0000256" key="9">
    <source>
        <dbReference type="HAMAP-Rule" id="MF_00161"/>
    </source>
</evidence>
<feature type="compositionally biased region" description="Basic and acidic residues" evidence="12">
    <location>
        <begin position="215"/>
        <end position="232"/>
    </location>
</feature>
<keyword evidence="6 9" id="KW-0378">Hydrolase</keyword>
<feature type="compositionally biased region" description="Basic and acidic residues" evidence="12">
    <location>
        <begin position="250"/>
        <end position="259"/>
    </location>
</feature>
<keyword evidence="5 9" id="KW-0064">Aspartyl protease</keyword>
<comment type="pathway">
    <text evidence="9">Protein modification; lipoprotein biosynthesis (signal peptide cleavage).</text>
</comment>
<dbReference type="HAMAP" id="MF_00161">
    <property type="entry name" value="LspA"/>
    <property type="match status" value="1"/>
</dbReference>
<comment type="function">
    <text evidence="9 10">This protein specifically catalyzes the removal of signal peptides from prolipoproteins.</text>
</comment>
<feature type="active site" evidence="9">
    <location>
        <position position="194"/>
    </location>
</feature>
<dbReference type="Pfam" id="PF01252">
    <property type="entry name" value="Peptidase_A8"/>
    <property type="match status" value="1"/>
</dbReference>
<evidence type="ECO:0000256" key="7">
    <source>
        <dbReference type="ARBA" id="ARBA00022989"/>
    </source>
</evidence>
<dbReference type="GO" id="GO:0005886">
    <property type="term" value="C:plasma membrane"/>
    <property type="evidence" value="ECO:0007669"/>
    <property type="project" value="UniProtKB-SubCell"/>
</dbReference>
<protein>
    <recommendedName>
        <fullName evidence="9">Lipoprotein signal peptidase</fullName>
        <ecNumber evidence="9">3.4.23.36</ecNumber>
    </recommendedName>
    <alternativeName>
        <fullName evidence="9">Prolipoprotein signal peptidase</fullName>
    </alternativeName>
    <alternativeName>
        <fullName evidence="9">Signal peptidase II</fullName>
        <shortName evidence="9">SPase II</shortName>
    </alternativeName>
</protein>
<comment type="similarity">
    <text evidence="1 9 11">Belongs to the peptidase A8 family.</text>
</comment>
<dbReference type="Proteomes" id="UP000638848">
    <property type="component" value="Unassembled WGS sequence"/>
</dbReference>
<reference evidence="13" key="2">
    <citation type="submission" date="2020-09" db="EMBL/GenBank/DDBJ databases">
        <authorList>
            <person name="Sun Q."/>
            <person name="Zhou Y."/>
        </authorList>
    </citation>
    <scope>NUCLEOTIDE SEQUENCE</scope>
    <source>
        <strain evidence="13">CGMCC 1.12187</strain>
    </source>
</reference>
<dbReference type="InterPro" id="IPR001872">
    <property type="entry name" value="Peptidase_A8"/>
</dbReference>
<dbReference type="AlphaFoldDB" id="A0A917LWE6"/>
<keyword evidence="3 9" id="KW-0645">Protease</keyword>
<comment type="caution">
    <text evidence="9">Lacks conserved residue(s) required for the propagation of feature annotation.</text>
</comment>
<keyword evidence="8 9" id="KW-0472">Membrane</keyword>
<accession>A0A917LWE6</accession>
<feature type="transmembrane region" description="Helical" evidence="9">
    <location>
        <begin position="147"/>
        <end position="168"/>
    </location>
</feature>
<comment type="caution">
    <text evidence="13">The sequence shown here is derived from an EMBL/GenBank/DDBJ whole genome shotgun (WGS) entry which is preliminary data.</text>
</comment>
<evidence type="ECO:0000256" key="11">
    <source>
        <dbReference type="RuleBase" id="RU004181"/>
    </source>
</evidence>
<feature type="transmembrane region" description="Helical" evidence="9">
    <location>
        <begin position="120"/>
        <end position="140"/>
    </location>
</feature>
<gene>
    <name evidence="9" type="primary">lspA</name>
    <name evidence="13" type="ORF">GCM10011374_28220</name>
</gene>
<sequence length="259" mass="27469">MPVPPSSSRPVPSAPRGGRGPARGTMVRGPERPRIPTRSTEESMSEHPEAPAEAAPPPAPRRGAVWLAAAAAVLVYALDQLTKWWVVSTMELGQVVPVVDGLLWWQFIRNPGAAFSLGESITWVFTLVMAVVSVVIVLVLRRVRSAAWALALGLVLGGALGNLTDRLLREPGFGVGHVVDFIAVPRFAIFNLADCGVVTGVSLIVLLTLLGREPDGTRSRDRDGDRDRDGARDGAGNSAGTGEQDAAPAAERREGDHRG</sequence>
<proteinExistence type="inferred from homology"/>
<keyword evidence="2 9" id="KW-1003">Cell membrane</keyword>
<feature type="active site" evidence="9">
    <location>
        <position position="180"/>
    </location>
</feature>
<evidence type="ECO:0000256" key="8">
    <source>
        <dbReference type="ARBA" id="ARBA00023136"/>
    </source>
</evidence>
<evidence type="ECO:0000256" key="5">
    <source>
        <dbReference type="ARBA" id="ARBA00022750"/>
    </source>
</evidence>